<dbReference type="SUPFAM" id="SSF49899">
    <property type="entry name" value="Concanavalin A-like lectins/glucanases"/>
    <property type="match status" value="1"/>
</dbReference>
<dbReference type="AlphaFoldDB" id="A0A4Z0J910"/>
<sequence length="781" mass="85087">MKLSEFVLGLLTVGMLTGGVIKAHADTPAEGDVKRALRLAPQGVKIDDYFEKGDISNNSAKIVDTGRGEKQAVQLTDGGQNELGILWTSDLAKMNLQQDQTASMWLYTGNSWNSGDGMAFVMQNDERGIQASALDQRNGTAIPATGETLGVWGYDVNNQYSAEQLAKAGIQKSWALEFDTFLNRNLPTEEKDGDSKNSDRWKEFFLKQENFATQFDLDKHINGKHIASGYPGDASAYQVFRRNFKWDVNWTTEEWGWGLLGYAKYPVHHTNTHTSSYPYAVLKHDGLILTKGSTSPLSSGYWQHVTLVWDASASEMKYTFGDKDPKTGAAQAGTSCTVRIDKCKLGLKDSDTDQRIRWGFTGSTGANTESNLVVFEQVPSLVSVAATAQLTDMTRNKSVNTTDSVVHAGDRLKLTYDLKYISGRESWKDVQAKLQLPSNVRFTSAKVEYSNGYSQTLQVPNNSLAKLADKLNQELSADNLSATISLNGIAAAGPTAETAVSATNSSFAGINAIAQTSLTGFKVIQTDDDKMQLRLTGPNSSADGTSGASDLTKPQDVEITGNVSHTKSDLQKDQILTIQPVLNGIEQPTQVFDSTAGKGNFTYKLAADRILSGRENTLKLYVTDSEGRSTNDVTYTVTLAAGFRELAVSPKASFNHGNPVELKGAAMTLPPDNNWQVTVNDTKQIGDQWELTAKATSFISKLNQPLPAYLAYVTKDGTSDLQQGMVTVLTHRKTTANPEVVNVANTWQQGQGLLLKVGSDAVQGSYYSEITWVLRDVPKSD</sequence>
<accession>A0A4Z0J910</accession>
<gene>
    <name evidence="1" type="ORF">EGT51_09305</name>
</gene>
<dbReference type="OrthoDB" id="2306834at2"/>
<organism evidence="1 2">
    <name type="scientific">Levilactobacillus suantsaiihabitans</name>
    <dbReference type="NCBI Taxonomy" id="2487722"/>
    <lineage>
        <taxon>Bacteria</taxon>
        <taxon>Bacillati</taxon>
        <taxon>Bacillota</taxon>
        <taxon>Bacilli</taxon>
        <taxon>Lactobacillales</taxon>
        <taxon>Lactobacillaceae</taxon>
        <taxon>Levilactobacillus</taxon>
    </lineage>
</organism>
<dbReference type="Gene3D" id="2.60.120.200">
    <property type="match status" value="1"/>
</dbReference>
<dbReference type="Proteomes" id="UP000297348">
    <property type="component" value="Unassembled WGS sequence"/>
</dbReference>
<evidence type="ECO:0000313" key="1">
    <source>
        <dbReference type="EMBL" id="TGD18224.1"/>
    </source>
</evidence>
<name>A0A4Z0J910_9LACO</name>
<keyword evidence="2" id="KW-1185">Reference proteome</keyword>
<reference evidence="1 2" key="1">
    <citation type="submission" date="2018-10" db="EMBL/GenBank/DDBJ databases">
        <title>Lactobacillus sp. R7 and Lactobacillus sp. R19 isolated from fermented mustard green product of Taiwan.</title>
        <authorList>
            <person name="Lin S.-T."/>
        </authorList>
    </citation>
    <scope>NUCLEOTIDE SEQUENCE [LARGE SCALE GENOMIC DNA]</scope>
    <source>
        <strain evidence="1 2">BCRC 81129</strain>
    </source>
</reference>
<dbReference type="EMBL" id="RKLX01000015">
    <property type="protein sequence ID" value="TGD18224.1"/>
    <property type="molecule type" value="Genomic_DNA"/>
</dbReference>
<comment type="caution">
    <text evidence="1">The sequence shown here is derived from an EMBL/GenBank/DDBJ whole genome shotgun (WGS) entry which is preliminary data.</text>
</comment>
<evidence type="ECO:0000313" key="2">
    <source>
        <dbReference type="Proteomes" id="UP000297348"/>
    </source>
</evidence>
<dbReference type="InterPro" id="IPR013320">
    <property type="entry name" value="ConA-like_dom_sf"/>
</dbReference>
<dbReference type="RefSeq" id="WP_135368420.1">
    <property type="nucleotide sequence ID" value="NZ_RKLX01000015.1"/>
</dbReference>
<evidence type="ECO:0008006" key="3">
    <source>
        <dbReference type="Google" id="ProtNLM"/>
    </source>
</evidence>
<proteinExistence type="predicted"/>
<protein>
    <recommendedName>
        <fullName evidence="3">WxL domain-containing protein</fullName>
    </recommendedName>
</protein>